<dbReference type="InterPro" id="IPR000305">
    <property type="entry name" value="GIY-YIG_endonuc"/>
</dbReference>
<dbReference type="PANTHER" id="PTHR34477">
    <property type="entry name" value="UPF0213 PROTEIN YHBQ"/>
    <property type="match status" value="1"/>
</dbReference>
<protein>
    <submittedName>
        <fullName evidence="3">Putative endonuclease</fullName>
    </submittedName>
</protein>
<gene>
    <name evidence="3" type="ORF">SAMN05444008_1101</name>
</gene>
<dbReference type="PANTHER" id="PTHR34477:SF5">
    <property type="entry name" value="BSL5627 PROTEIN"/>
    <property type="match status" value="1"/>
</dbReference>
<dbReference type="AlphaFoldDB" id="A0A1M5CYG8"/>
<evidence type="ECO:0000259" key="2">
    <source>
        <dbReference type="PROSITE" id="PS50164"/>
    </source>
</evidence>
<name>A0A1M5CYG8_9BACT</name>
<keyword evidence="4" id="KW-1185">Reference proteome</keyword>
<dbReference type="PROSITE" id="PS50164">
    <property type="entry name" value="GIY_YIG"/>
    <property type="match status" value="1"/>
</dbReference>
<dbReference type="InterPro" id="IPR035901">
    <property type="entry name" value="GIY-YIG_endonuc_sf"/>
</dbReference>
<feature type="domain" description="GIY-YIG" evidence="2">
    <location>
        <begin position="1"/>
        <end position="71"/>
    </location>
</feature>
<dbReference type="Gene3D" id="3.40.1440.10">
    <property type="entry name" value="GIY-YIG endonuclease"/>
    <property type="match status" value="1"/>
</dbReference>
<dbReference type="OrthoDB" id="9807770at2"/>
<dbReference type="InterPro" id="IPR050190">
    <property type="entry name" value="UPF0213_domain"/>
</dbReference>
<dbReference type="GO" id="GO:0004519">
    <property type="term" value="F:endonuclease activity"/>
    <property type="evidence" value="ECO:0007669"/>
    <property type="project" value="UniProtKB-KW"/>
</dbReference>
<dbReference type="EMBL" id="FQUO01000010">
    <property type="protein sequence ID" value="SHF59684.1"/>
    <property type="molecule type" value="Genomic_DNA"/>
</dbReference>
<accession>A0A1M5CYG8</accession>
<organism evidence="3 4">
    <name type="scientific">Cnuella takakiae</name>
    <dbReference type="NCBI Taxonomy" id="1302690"/>
    <lineage>
        <taxon>Bacteria</taxon>
        <taxon>Pseudomonadati</taxon>
        <taxon>Bacteroidota</taxon>
        <taxon>Chitinophagia</taxon>
        <taxon>Chitinophagales</taxon>
        <taxon>Chitinophagaceae</taxon>
        <taxon>Cnuella</taxon>
    </lineage>
</organism>
<evidence type="ECO:0000313" key="3">
    <source>
        <dbReference type="EMBL" id="SHF59684.1"/>
    </source>
</evidence>
<dbReference type="Pfam" id="PF01541">
    <property type="entry name" value="GIY-YIG"/>
    <property type="match status" value="1"/>
</dbReference>
<evidence type="ECO:0000313" key="4">
    <source>
        <dbReference type="Proteomes" id="UP000184368"/>
    </source>
</evidence>
<reference evidence="3 4" key="1">
    <citation type="submission" date="2016-11" db="EMBL/GenBank/DDBJ databases">
        <authorList>
            <person name="Jaros S."/>
            <person name="Januszkiewicz K."/>
            <person name="Wedrychowicz H."/>
        </authorList>
    </citation>
    <scope>NUCLEOTIDE SEQUENCE [LARGE SCALE GENOMIC DNA]</scope>
    <source>
        <strain evidence="3 4">DSM 26897</strain>
    </source>
</reference>
<comment type="similarity">
    <text evidence="1">Belongs to the UPF0213 family.</text>
</comment>
<sequence>MGNAHGTTFYIGITGNLHQRIWQHKTGHYGGFTHKYNCHHLLYFETYTDVKQAIAREKNLKNWRRDWKINLVKQKNPELRDLAAGWYAKN</sequence>
<evidence type="ECO:0000256" key="1">
    <source>
        <dbReference type="ARBA" id="ARBA00007435"/>
    </source>
</evidence>
<proteinExistence type="inferred from homology"/>
<keyword evidence="3" id="KW-0255">Endonuclease</keyword>
<dbReference type="CDD" id="cd10448">
    <property type="entry name" value="GIY-YIG_unchar_3"/>
    <property type="match status" value="1"/>
</dbReference>
<dbReference type="SUPFAM" id="SSF82771">
    <property type="entry name" value="GIY-YIG endonuclease"/>
    <property type="match status" value="1"/>
</dbReference>
<keyword evidence="3" id="KW-0540">Nuclease</keyword>
<dbReference type="Proteomes" id="UP000184368">
    <property type="component" value="Unassembled WGS sequence"/>
</dbReference>
<keyword evidence="3" id="KW-0378">Hydrolase</keyword>